<dbReference type="eggNOG" id="KOG0017">
    <property type="taxonomic scope" value="Eukaryota"/>
</dbReference>
<proteinExistence type="predicted"/>
<dbReference type="Proteomes" id="UP000030645">
    <property type="component" value="Unassembled WGS sequence"/>
</dbReference>
<protein>
    <submittedName>
        <fullName evidence="1">Uncharacterized protein</fullName>
    </submittedName>
</protein>
<keyword evidence="2" id="KW-1185">Reference proteome</keyword>
<name>W9S418_9ROSA</name>
<reference evidence="2" key="1">
    <citation type="submission" date="2013-01" db="EMBL/GenBank/DDBJ databases">
        <title>Draft Genome Sequence of a Mulberry Tree, Morus notabilis C.K. Schneid.</title>
        <authorList>
            <person name="He N."/>
            <person name="Zhao S."/>
        </authorList>
    </citation>
    <scope>NUCLEOTIDE SEQUENCE</scope>
</reference>
<dbReference type="EMBL" id="KE346040">
    <property type="protein sequence ID" value="EXC25013.1"/>
    <property type="molecule type" value="Genomic_DNA"/>
</dbReference>
<sequence>MKSNQYEARVAYSDALREYDQPGRQEARVVHQYAMEDIDPRVQEEITWSQPIEQLIEVQVDEDEPTKVLKVGSDLTPTLRNEVEGFLRGNLDVFVWTHANMKGIDAKVMCHILNVDPLYSPK</sequence>
<organism evidence="1 2">
    <name type="scientific">Morus notabilis</name>
    <dbReference type="NCBI Taxonomy" id="981085"/>
    <lineage>
        <taxon>Eukaryota</taxon>
        <taxon>Viridiplantae</taxon>
        <taxon>Streptophyta</taxon>
        <taxon>Embryophyta</taxon>
        <taxon>Tracheophyta</taxon>
        <taxon>Spermatophyta</taxon>
        <taxon>Magnoliopsida</taxon>
        <taxon>eudicotyledons</taxon>
        <taxon>Gunneridae</taxon>
        <taxon>Pentapetalae</taxon>
        <taxon>rosids</taxon>
        <taxon>fabids</taxon>
        <taxon>Rosales</taxon>
        <taxon>Moraceae</taxon>
        <taxon>Moreae</taxon>
        <taxon>Morus</taxon>
    </lineage>
</organism>
<dbReference type="AlphaFoldDB" id="W9S418"/>
<evidence type="ECO:0000313" key="1">
    <source>
        <dbReference type="EMBL" id="EXC25013.1"/>
    </source>
</evidence>
<accession>W9S418</accession>
<gene>
    <name evidence="1" type="ORF">L484_021883</name>
</gene>
<evidence type="ECO:0000313" key="2">
    <source>
        <dbReference type="Proteomes" id="UP000030645"/>
    </source>
</evidence>